<accession>A0A6M1QVW4</accession>
<gene>
    <name evidence="3" type="ORF">G5C66_01995</name>
</gene>
<keyword evidence="4" id="KW-1185">Reference proteome</keyword>
<dbReference type="Proteomes" id="UP000483261">
    <property type="component" value="Unassembled WGS sequence"/>
</dbReference>
<comment type="caution">
    <text evidence="3">The sequence shown here is derived from an EMBL/GenBank/DDBJ whole genome shotgun (WGS) entry which is preliminary data.</text>
</comment>
<feature type="transmembrane region" description="Helical" evidence="2">
    <location>
        <begin position="315"/>
        <end position="337"/>
    </location>
</feature>
<keyword evidence="2" id="KW-1133">Transmembrane helix</keyword>
<dbReference type="EMBL" id="JAALAA010000001">
    <property type="protein sequence ID" value="NGN91512.1"/>
    <property type="molecule type" value="Genomic_DNA"/>
</dbReference>
<evidence type="ECO:0000313" key="3">
    <source>
        <dbReference type="EMBL" id="NGN91512.1"/>
    </source>
</evidence>
<feature type="compositionally biased region" description="Low complexity" evidence="1">
    <location>
        <begin position="63"/>
        <end position="72"/>
    </location>
</feature>
<feature type="compositionally biased region" description="Low complexity" evidence="1">
    <location>
        <begin position="126"/>
        <end position="143"/>
    </location>
</feature>
<evidence type="ECO:0000256" key="1">
    <source>
        <dbReference type="SAM" id="MobiDB-lite"/>
    </source>
</evidence>
<reference evidence="3 4" key="1">
    <citation type="submission" date="2020-02" db="EMBL/GenBank/DDBJ databases">
        <title>Whole-genome analyses of novel actinobacteria.</title>
        <authorList>
            <person name="Sahin N."/>
        </authorList>
    </citation>
    <scope>NUCLEOTIDE SEQUENCE [LARGE SCALE GENOMIC DNA]</scope>
    <source>
        <strain evidence="3 4">KC13</strain>
    </source>
</reference>
<proteinExistence type="predicted"/>
<protein>
    <submittedName>
        <fullName evidence="3">Uncharacterized protein</fullName>
    </submittedName>
</protein>
<feature type="compositionally biased region" description="Pro residues" evidence="1">
    <location>
        <begin position="112"/>
        <end position="125"/>
    </location>
</feature>
<feature type="compositionally biased region" description="Pro residues" evidence="1">
    <location>
        <begin position="150"/>
        <end position="198"/>
    </location>
</feature>
<dbReference type="RefSeq" id="WP_165109175.1">
    <property type="nucleotide sequence ID" value="NZ_JAALAA010000001.1"/>
</dbReference>
<feature type="compositionally biased region" description="Acidic residues" evidence="1">
    <location>
        <begin position="9"/>
        <end position="20"/>
    </location>
</feature>
<name>A0A6M1QVW4_9ACTN</name>
<evidence type="ECO:0000313" key="4">
    <source>
        <dbReference type="Proteomes" id="UP000483261"/>
    </source>
</evidence>
<dbReference type="AlphaFoldDB" id="A0A6M1QVW4"/>
<feature type="compositionally biased region" description="Basic and acidic residues" evidence="1">
    <location>
        <begin position="78"/>
        <end position="92"/>
    </location>
</feature>
<feature type="region of interest" description="Disordered" evidence="1">
    <location>
        <begin position="1"/>
        <end position="218"/>
    </location>
</feature>
<keyword evidence="2" id="KW-0812">Transmembrane</keyword>
<sequence>MSSAANDDVTAEPEELDEPNETTVIRKPVEATAPEAVDDVPDAEQTSLSLPRISAYGDEDRPGPASSIAAAGPDDEPTERTSRRQSPEVEEKLDTDDEPNGSTAIRAAFAPPTSPPPAPLPPTTPPTAHEPAAESVAEEAVIPEPEPEPRPIPDPSPFPEPTPVPGPDPVPDPEPTPTPVPEPGPVPEPEPVPGPDPVPDPEPEPVSETPVEAAYKPFVQPSGMLVQQQQSNGKARHWAPPEETVADQVHEPEPAYATGYADDAYATDGPADWQTGYGYAAEEEPLEQDFGDYGVQQEYVSSLMAAESEDNPSTWVVLLWVGAIFMIVMLVLGVWLMTL</sequence>
<evidence type="ECO:0000256" key="2">
    <source>
        <dbReference type="SAM" id="Phobius"/>
    </source>
</evidence>
<keyword evidence="2" id="KW-0472">Membrane</keyword>
<organism evidence="3 4">
    <name type="scientific">Nocardioides turkmenicus</name>
    <dbReference type="NCBI Taxonomy" id="2711220"/>
    <lineage>
        <taxon>Bacteria</taxon>
        <taxon>Bacillati</taxon>
        <taxon>Actinomycetota</taxon>
        <taxon>Actinomycetes</taxon>
        <taxon>Propionibacteriales</taxon>
        <taxon>Nocardioidaceae</taxon>
        <taxon>Nocardioides</taxon>
    </lineage>
</organism>